<dbReference type="AlphaFoldDB" id="A0A4R1HJU1"/>
<feature type="transmembrane region" description="Helical" evidence="7">
    <location>
        <begin position="94"/>
        <end position="116"/>
    </location>
</feature>
<protein>
    <submittedName>
        <fullName evidence="10">Sulfonate transport system permease protein</fullName>
    </submittedName>
</protein>
<dbReference type="InterPro" id="IPR035906">
    <property type="entry name" value="MetI-like_sf"/>
</dbReference>
<evidence type="ECO:0000256" key="4">
    <source>
        <dbReference type="ARBA" id="ARBA00022692"/>
    </source>
</evidence>
<dbReference type="FunFam" id="1.10.3720.10:FF:000003">
    <property type="entry name" value="Aliphatic sulfonate ABC transporter permease"/>
    <property type="match status" value="1"/>
</dbReference>
<keyword evidence="11" id="KW-1185">Reference proteome</keyword>
<dbReference type="SUPFAM" id="SSF161098">
    <property type="entry name" value="MetI-like"/>
    <property type="match status" value="1"/>
</dbReference>
<dbReference type="GO" id="GO:0042918">
    <property type="term" value="P:alkanesulfonate transmembrane transport"/>
    <property type="evidence" value="ECO:0007669"/>
    <property type="project" value="UniProtKB-ARBA"/>
</dbReference>
<keyword evidence="5 7" id="KW-1133">Transmembrane helix</keyword>
<feature type="transmembrane region" description="Helical" evidence="7">
    <location>
        <begin position="243"/>
        <end position="262"/>
    </location>
</feature>
<proteinExistence type="inferred from homology"/>
<gene>
    <name evidence="10" type="ORF">EV378_6127</name>
</gene>
<keyword evidence="6 7" id="KW-0472">Membrane</keyword>
<dbReference type="InterPro" id="IPR000515">
    <property type="entry name" value="MetI-like"/>
</dbReference>
<evidence type="ECO:0000259" key="9">
    <source>
        <dbReference type="PROSITE" id="PS50928"/>
    </source>
</evidence>
<dbReference type="Pfam" id="PF00528">
    <property type="entry name" value="BPD_transp_1"/>
    <property type="match status" value="1"/>
</dbReference>
<evidence type="ECO:0000256" key="2">
    <source>
        <dbReference type="ARBA" id="ARBA00022448"/>
    </source>
</evidence>
<dbReference type="PANTHER" id="PTHR30151">
    <property type="entry name" value="ALKANE SULFONATE ABC TRANSPORTER-RELATED, MEMBRANE SUBUNIT"/>
    <property type="match status" value="1"/>
</dbReference>
<comment type="caution">
    <text evidence="10">The sequence shown here is derived from an EMBL/GenBank/DDBJ whole genome shotgun (WGS) entry which is preliminary data.</text>
</comment>
<dbReference type="Proteomes" id="UP000295560">
    <property type="component" value="Unassembled WGS sequence"/>
</dbReference>
<feature type="domain" description="ABC transmembrane type-1" evidence="9">
    <location>
        <begin position="87"/>
        <end position="267"/>
    </location>
</feature>
<comment type="similarity">
    <text evidence="7">Belongs to the binding-protein-dependent transport system permease family.</text>
</comment>
<sequence length="278" mass="28466">MTAVPTTSTTPPADPAAGAAPRGPGGGSRRRRIGGAGLGLVLPVLLLAGWQLSSATGVLGAEVLPSPAAAWSTLVDLAAGGDLGEALAISLSRAAAGLVIGVAVGTVLGVLCGASPTAAAALNPTLQALRALPVLALVPLFIIWFGIGETSKVLMIALATTFPIYVNVLAAVAGVDRRHLELARVLRLGRAALVRRVYLPAALPSWFVGLRYASGLALVILVISEQVDADAGLGYLMADARTYYRVDVILAVIGVYGVLGVLTDRLVVLGERWSLRWA</sequence>
<reference evidence="10 11" key="1">
    <citation type="submission" date="2019-03" db="EMBL/GenBank/DDBJ databases">
        <title>Sequencing the genomes of 1000 actinobacteria strains.</title>
        <authorList>
            <person name="Klenk H.-P."/>
        </authorList>
    </citation>
    <scope>NUCLEOTIDE SEQUENCE [LARGE SCALE GENOMIC DNA]</scope>
    <source>
        <strain evidence="10 11">DSM 44969</strain>
    </source>
</reference>
<organism evidence="10 11">
    <name type="scientific">Pseudonocardia endophytica</name>
    <dbReference type="NCBI Taxonomy" id="401976"/>
    <lineage>
        <taxon>Bacteria</taxon>
        <taxon>Bacillati</taxon>
        <taxon>Actinomycetota</taxon>
        <taxon>Actinomycetes</taxon>
        <taxon>Pseudonocardiales</taxon>
        <taxon>Pseudonocardiaceae</taxon>
        <taxon>Pseudonocardia</taxon>
    </lineage>
</organism>
<evidence type="ECO:0000256" key="6">
    <source>
        <dbReference type="ARBA" id="ARBA00023136"/>
    </source>
</evidence>
<dbReference type="OrthoDB" id="9796361at2"/>
<evidence type="ECO:0000256" key="7">
    <source>
        <dbReference type="RuleBase" id="RU363032"/>
    </source>
</evidence>
<feature type="compositionally biased region" description="Polar residues" evidence="8">
    <location>
        <begin position="1"/>
        <end position="10"/>
    </location>
</feature>
<dbReference type="GO" id="GO:0010438">
    <property type="term" value="P:cellular response to sulfur starvation"/>
    <property type="evidence" value="ECO:0007669"/>
    <property type="project" value="TreeGrafter"/>
</dbReference>
<accession>A0A4R1HJU1</accession>
<dbReference type="PROSITE" id="PS50928">
    <property type="entry name" value="ABC_TM1"/>
    <property type="match status" value="1"/>
</dbReference>
<dbReference type="Gene3D" id="1.10.3720.10">
    <property type="entry name" value="MetI-like"/>
    <property type="match status" value="1"/>
</dbReference>
<keyword evidence="4 7" id="KW-0812">Transmembrane</keyword>
<evidence type="ECO:0000256" key="3">
    <source>
        <dbReference type="ARBA" id="ARBA00022475"/>
    </source>
</evidence>
<feature type="transmembrane region" description="Helical" evidence="7">
    <location>
        <begin position="153"/>
        <end position="176"/>
    </location>
</feature>
<dbReference type="EMBL" id="SMFZ01000002">
    <property type="protein sequence ID" value="TCK22128.1"/>
    <property type="molecule type" value="Genomic_DNA"/>
</dbReference>
<evidence type="ECO:0000313" key="10">
    <source>
        <dbReference type="EMBL" id="TCK22128.1"/>
    </source>
</evidence>
<evidence type="ECO:0000256" key="5">
    <source>
        <dbReference type="ARBA" id="ARBA00022989"/>
    </source>
</evidence>
<name>A0A4R1HJU1_PSEEN</name>
<feature type="region of interest" description="Disordered" evidence="8">
    <location>
        <begin position="1"/>
        <end position="29"/>
    </location>
</feature>
<dbReference type="CDD" id="cd06261">
    <property type="entry name" value="TM_PBP2"/>
    <property type="match status" value="1"/>
</dbReference>
<evidence type="ECO:0000256" key="8">
    <source>
        <dbReference type="SAM" id="MobiDB-lite"/>
    </source>
</evidence>
<dbReference type="PANTHER" id="PTHR30151:SF39">
    <property type="entry name" value="ABC TRANSPORTER PERMEASE PROTEIN"/>
    <property type="match status" value="1"/>
</dbReference>
<feature type="transmembrane region" description="Helical" evidence="7">
    <location>
        <begin position="33"/>
        <end position="52"/>
    </location>
</feature>
<feature type="transmembrane region" description="Helical" evidence="7">
    <location>
        <begin position="197"/>
        <end position="223"/>
    </location>
</feature>
<keyword evidence="3" id="KW-1003">Cell membrane</keyword>
<keyword evidence="2 7" id="KW-0813">Transport</keyword>
<comment type="subcellular location">
    <subcellularLocation>
        <location evidence="1 7">Cell membrane</location>
        <topology evidence="1 7">Multi-pass membrane protein</topology>
    </subcellularLocation>
</comment>
<evidence type="ECO:0000256" key="1">
    <source>
        <dbReference type="ARBA" id="ARBA00004651"/>
    </source>
</evidence>
<evidence type="ECO:0000313" key="11">
    <source>
        <dbReference type="Proteomes" id="UP000295560"/>
    </source>
</evidence>
<dbReference type="GO" id="GO:0005886">
    <property type="term" value="C:plasma membrane"/>
    <property type="evidence" value="ECO:0007669"/>
    <property type="project" value="UniProtKB-SubCell"/>
</dbReference>
<feature type="transmembrane region" description="Helical" evidence="7">
    <location>
        <begin position="128"/>
        <end position="147"/>
    </location>
</feature>